<feature type="transmembrane region" description="Helical" evidence="9">
    <location>
        <begin position="380"/>
        <end position="398"/>
    </location>
</feature>
<feature type="transmembrane region" description="Helical" evidence="9">
    <location>
        <begin position="276"/>
        <end position="301"/>
    </location>
</feature>
<evidence type="ECO:0000256" key="4">
    <source>
        <dbReference type="ARBA" id="ARBA00022692"/>
    </source>
</evidence>
<name>A0AAD7RAS2_9TELE</name>
<dbReference type="AlphaFoldDB" id="A0AAD7RAS2"/>
<evidence type="ECO:0000256" key="3">
    <source>
        <dbReference type="ARBA" id="ARBA00022475"/>
    </source>
</evidence>
<feature type="region of interest" description="Disordered" evidence="10">
    <location>
        <begin position="328"/>
        <end position="370"/>
    </location>
</feature>
<feature type="region of interest" description="Disordered" evidence="10">
    <location>
        <begin position="23"/>
        <end position="67"/>
    </location>
</feature>
<dbReference type="PANTHER" id="PTHR16024">
    <property type="entry name" value="XK-RELATED PROTEIN"/>
    <property type="match status" value="1"/>
</dbReference>
<evidence type="ECO:0000256" key="1">
    <source>
        <dbReference type="ARBA" id="ARBA00004651"/>
    </source>
</evidence>
<keyword evidence="12" id="KW-1185">Reference proteome</keyword>
<evidence type="ECO:0000256" key="5">
    <source>
        <dbReference type="ARBA" id="ARBA00022989"/>
    </source>
</evidence>
<proteinExistence type="inferred from homology"/>
<keyword evidence="5 9" id="KW-1133">Transmembrane helix</keyword>
<evidence type="ECO:0000256" key="7">
    <source>
        <dbReference type="ARBA" id="ARBA00024479"/>
    </source>
</evidence>
<dbReference type="PANTHER" id="PTHR16024:SF16">
    <property type="entry name" value="XK-RELATED PROTEIN 4"/>
    <property type="match status" value="1"/>
</dbReference>
<comment type="caution">
    <text evidence="9">Lacks conserved residue(s) required for the propagation of feature annotation.</text>
</comment>
<protein>
    <recommendedName>
        <fullName evidence="9">XK-related protein</fullName>
    </recommendedName>
</protein>
<feature type="compositionally biased region" description="Low complexity" evidence="10">
    <location>
        <begin position="353"/>
        <end position="369"/>
    </location>
</feature>
<dbReference type="EMBL" id="JAINUG010000377">
    <property type="protein sequence ID" value="KAJ8372989.1"/>
    <property type="molecule type" value="Genomic_DNA"/>
</dbReference>
<keyword evidence="4 9" id="KW-0812">Transmembrane</keyword>
<comment type="function">
    <text evidence="8">Phospholipid scramblase that promotes phosphatidylserine exposure on apoptotic cell surface. Phosphatidylserine is a specific marker only present at the surface of apoptotic cells and acts as a specific signal for engulfment.</text>
</comment>
<evidence type="ECO:0000313" key="12">
    <source>
        <dbReference type="Proteomes" id="UP001221898"/>
    </source>
</evidence>
<keyword evidence="6 9" id="KW-0472">Membrane</keyword>
<dbReference type="InterPro" id="IPR018629">
    <property type="entry name" value="XK-rel"/>
</dbReference>
<dbReference type="Proteomes" id="UP001221898">
    <property type="component" value="Unassembled WGS sequence"/>
</dbReference>
<feature type="compositionally biased region" description="Low complexity" evidence="10">
    <location>
        <begin position="108"/>
        <end position="117"/>
    </location>
</feature>
<gene>
    <name evidence="11" type="ORF">AAFF_G00272260</name>
</gene>
<dbReference type="GO" id="GO:0043652">
    <property type="term" value="P:engulfment of apoptotic cell"/>
    <property type="evidence" value="ECO:0007669"/>
    <property type="project" value="TreeGrafter"/>
</dbReference>
<feature type="compositionally biased region" description="Polar residues" evidence="10">
    <location>
        <begin position="337"/>
        <end position="352"/>
    </location>
</feature>
<comment type="caution">
    <text evidence="11">The sequence shown here is derived from an EMBL/GenBank/DDBJ whole genome shotgun (WGS) entry which is preliminary data.</text>
</comment>
<comment type="catalytic activity">
    <reaction evidence="7">
        <text>a 1,2-diacyl-sn-glycero-3-phospho-L-serine(in) = a 1,2-diacyl-sn-glycero-3-phospho-L-serine(out)</text>
        <dbReference type="Rhea" id="RHEA:38663"/>
        <dbReference type="ChEBI" id="CHEBI:57262"/>
    </reaction>
</comment>
<evidence type="ECO:0000256" key="6">
    <source>
        <dbReference type="ARBA" id="ARBA00023136"/>
    </source>
</evidence>
<feature type="compositionally biased region" description="Polar residues" evidence="10">
    <location>
        <begin position="38"/>
        <end position="50"/>
    </location>
</feature>
<dbReference type="GO" id="GO:0005886">
    <property type="term" value="C:plasma membrane"/>
    <property type="evidence" value="ECO:0007669"/>
    <property type="project" value="UniProtKB-SubCell"/>
</dbReference>
<dbReference type="Pfam" id="PF09815">
    <property type="entry name" value="XK-related"/>
    <property type="match status" value="1"/>
</dbReference>
<keyword evidence="3" id="KW-1003">Cell membrane</keyword>
<accession>A0AAD7RAS2</accession>
<dbReference type="GO" id="GO:1902742">
    <property type="term" value="P:apoptotic process involved in development"/>
    <property type="evidence" value="ECO:0007669"/>
    <property type="project" value="TreeGrafter"/>
</dbReference>
<comment type="similarity">
    <text evidence="2 9">Belongs to the XK family.</text>
</comment>
<feature type="region of interest" description="Disordered" evidence="10">
    <location>
        <begin position="190"/>
        <end position="212"/>
    </location>
</feature>
<reference evidence="11" key="1">
    <citation type="journal article" date="2023" name="Science">
        <title>Genome structures resolve the early diversification of teleost fishes.</title>
        <authorList>
            <person name="Parey E."/>
            <person name="Louis A."/>
            <person name="Montfort J."/>
            <person name="Bouchez O."/>
            <person name="Roques C."/>
            <person name="Iampietro C."/>
            <person name="Lluch J."/>
            <person name="Castinel A."/>
            <person name="Donnadieu C."/>
            <person name="Desvignes T."/>
            <person name="Floi Bucao C."/>
            <person name="Jouanno E."/>
            <person name="Wen M."/>
            <person name="Mejri S."/>
            <person name="Dirks R."/>
            <person name="Jansen H."/>
            <person name="Henkel C."/>
            <person name="Chen W.J."/>
            <person name="Zahm M."/>
            <person name="Cabau C."/>
            <person name="Klopp C."/>
            <person name="Thompson A.W."/>
            <person name="Robinson-Rechavi M."/>
            <person name="Braasch I."/>
            <person name="Lecointre G."/>
            <person name="Bobe J."/>
            <person name="Postlethwait J.H."/>
            <person name="Berthelot C."/>
            <person name="Roest Crollius H."/>
            <person name="Guiguen Y."/>
        </authorList>
    </citation>
    <scope>NUCLEOTIDE SEQUENCE</scope>
    <source>
        <strain evidence="11">NC1722</strain>
    </source>
</reference>
<evidence type="ECO:0000313" key="11">
    <source>
        <dbReference type="EMBL" id="KAJ8372989.1"/>
    </source>
</evidence>
<evidence type="ECO:0000256" key="8">
    <source>
        <dbReference type="ARBA" id="ARBA00045305"/>
    </source>
</evidence>
<evidence type="ECO:0000256" key="10">
    <source>
        <dbReference type="SAM" id="MobiDB-lite"/>
    </source>
</evidence>
<dbReference type="InterPro" id="IPR050895">
    <property type="entry name" value="XK-related_scramblase"/>
</dbReference>
<dbReference type="GO" id="GO:0070782">
    <property type="term" value="P:phosphatidylserine exposure on apoptotic cell surface"/>
    <property type="evidence" value="ECO:0007669"/>
    <property type="project" value="TreeGrafter"/>
</dbReference>
<organism evidence="11 12">
    <name type="scientific">Aldrovandia affinis</name>
    <dbReference type="NCBI Taxonomy" id="143900"/>
    <lineage>
        <taxon>Eukaryota</taxon>
        <taxon>Metazoa</taxon>
        <taxon>Chordata</taxon>
        <taxon>Craniata</taxon>
        <taxon>Vertebrata</taxon>
        <taxon>Euteleostomi</taxon>
        <taxon>Actinopterygii</taxon>
        <taxon>Neopterygii</taxon>
        <taxon>Teleostei</taxon>
        <taxon>Notacanthiformes</taxon>
        <taxon>Halosauridae</taxon>
        <taxon>Aldrovandia</taxon>
    </lineage>
</organism>
<feature type="region of interest" description="Disordered" evidence="10">
    <location>
        <begin position="90"/>
        <end position="118"/>
    </location>
</feature>
<evidence type="ECO:0000256" key="2">
    <source>
        <dbReference type="ARBA" id="ARBA00008789"/>
    </source>
</evidence>
<sequence length="399" mass="44631">MVVISSSELEELAKPVTPKCTYFNMPHGSDSEPFQDELSINSRRSVSTNAARKKKEQRVFPSDKTNTLWTKKHGSLSSFASIEFKMTDNKVHPQAGPSDHRTPKETQSARAVSAASRSLKEQDSLEKLHLVCGQHCPILRFLETNHLELENELRHLFLQNTKTSQRRCGRRKRRSPSPVSAYWCTEAGRENSDHSGSAQGLHPGSQPDSGTGEGDFVNADSRCCGSSSTCLRLSREQQMWTVWDALWILAAIAVYSSEVATDVWLSVDYYLRRDYWWFGLTLFFMVLGSFPVQVFSFRWFVQDFSTEESSSAVNCSHVDGKLLSGSASHGDVGAHPSTPQRQASTASKSNIMTNSTNTTTNSTNSTAATRTKKRSTSLSICIWFMQSTIHILLLGQIWR</sequence>
<evidence type="ECO:0000256" key="9">
    <source>
        <dbReference type="RuleBase" id="RU910716"/>
    </source>
</evidence>
<comment type="subcellular location">
    <subcellularLocation>
        <location evidence="1">Cell membrane</location>
        <topology evidence="1">Multi-pass membrane protein</topology>
    </subcellularLocation>
    <subcellularLocation>
        <location evidence="9">Membrane</location>
        <topology evidence="9">Multi-pass membrane protein</topology>
    </subcellularLocation>
</comment>